<dbReference type="Gene3D" id="3.30.560.10">
    <property type="entry name" value="Glucose Oxidase, domain 3"/>
    <property type="match status" value="1"/>
</dbReference>
<dbReference type="SUPFAM" id="SSF51905">
    <property type="entry name" value="FAD/NAD(P)-binding domain"/>
    <property type="match status" value="1"/>
</dbReference>
<dbReference type="InterPro" id="IPR012132">
    <property type="entry name" value="GMC_OxRdtase"/>
</dbReference>
<dbReference type="GO" id="GO:0044550">
    <property type="term" value="P:secondary metabolite biosynthetic process"/>
    <property type="evidence" value="ECO:0007669"/>
    <property type="project" value="TreeGrafter"/>
</dbReference>
<dbReference type="Pfam" id="PF00732">
    <property type="entry name" value="GMC_oxred_N"/>
    <property type="match status" value="1"/>
</dbReference>
<evidence type="ECO:0000259" key="3">
    <source>
        <dbReference type="Pfam" id="PF00732"/>
    </source>
</evidence>
<dbReference type="SUPFAM" id="SSF54373">
    <property type="entry name" value="FAD-linked reductases, C-terminal domain"/>
    <property type="match status" value="1"/>
</dbReference>
<dbReference type="Proteomes" id="UP001265746">
    <property type="component" value="Unassembled WGS sequence"/>
</dbReference>
<comment type="caution">
    <text evidence="5">The sequence shown here is derived from an EMBL/GenBank/DDBJ whole genome shotgun (WGS) entry which is preliminary data.</text>
</comment>
<dbReference type="PIRSF" id="PIRSF000137">
    <property type="entry name" value="Alcohol_oxidase"/>
    <property type="match status" value="1"/>
</dbReference>
<dbReference type="PANTHER" id="PTHR11552">
    <property type="entry name" value="GLUCOSE-METHANOL-CHOLINE GMC OXIDOREDUCTASE"/>
    <property type="match status" value="1"/>
</dbReference>
<keyword evidence="2" id="KW-0285">Flavoprotein</keyword>
<gene>
    <name evidence="5" type="ORF">N8I77_008604</name>
</gene>
<dbReference type="InterPro" id="IPR000172">
    <property type="entry name" value="GMC_OxRdtase_N"/>
</dbReference>
<dbReference type="GO" id="GO:0050660">
    <property type="term" value="F:flavin adenine dinucleotide binding"/>
    <property type="evidence" value="ECO:0007669"/>
    <property type="project" value="InterPro"/>
</dbReference>
<dbReference type="AlphaFoldDB" id="A0AAD9SFI3"/>
<sequence length="650" mass="70970">MKFSYSLKLFWTGLSSLGLVIGSPFHNNLVFPRQISTSELLPDYDYIIVGGGTAGLTVADRLTEDPTINVLVLEAGGWGNQTMILAVHIPADENLDANYDAFWPNVTSLPQARLNGRVNHLRIGMAVGGSSAVNGMYAMRGSAEDYDRWGALFGTHAAHSGPADWTWEGILPYFKKALRLSPPIPALVEEFDSLRFDASYWGNTSGVNVGWPTFYWPSIPKFMQAYGEVKGVEFPPDSGAGQPGVYWFPSLVDPRLVQRSYARTGHYSNVNETRPNYHLLINTRARRVLLDHTRTATGVEFPAGNGRLITINAGEVVISAGAIHTPQFLQRSGIGPHKVLQAAGIETLVDLPGVGQNFHDHSGLIPMKIERTNASVSFEKYIPTALMETDCTIVPGLKDIHPNKGDLANNSDFENYAETLWAANRTAPQIAGWLPLTVDALARRLEQQDFASLLAPNAHPTVIAGYKAQMKLLAVQMRSSGTSWTRAQIQADWGIQGPVLMQSFQRGSINIKVTDPWNAEPMIDYNALSNPVEEEVFLNLINFIRYLNYNTSLSTLSPHEVVPGTNVTSEADLRACLRATLSPSDLHPVGSCSMLPLELGGCVDQTLRVYGVKSLRVVDGSVIPMVPSANTCQPIYAVAEKAADIIKSGI</sequence>
<keyword evidence="6" id="KW-1185">Reference proteome</keyword>
<organism evidence="5 6">
    <name type="scientific">Phomopsis amygdali</name>
    <name type="common">Fusicoccum amygdali</name>
    <dbReference type="NCBI Taxonomy" id="1214568"/>
    <lineage>
        <taxon>Eukaryota</taxon>
        <taxon>Fungi</taxon>
        <taxon>Dikarya</taxon>
        <taxon>Ascomycota</taxon>
        <taxon>Pezizomycotina</taxon>
        <taxon>Sordariomycetes</taxon>
        <taxon>Sordariomycetidae</taxon>
        <taxon>Diaporthales</taxon>
        <taxon>Diaporthaceae</taxon>
        <taxon>Diaporthe</taxon>
    </lineage>
</organism>
<protein>
    <submittedName>
        <fullName evidence="5">Uncharacterized protein</fullName>
    </submittedName>
</protein>
<dbReference type="PANTHER" id="PTHR11552:SF115">
    <property type="entry name" value="DEHYDROGENASE XPTC-RELATED"/>
    <property type="match status" value="1"/>
</dbReference>
<name>A0AAD9SFI3_PHOAM</name>
<feature type="binding site" evidence="2">
    <location>
        <position position="620"/>
    </location>
    <ligand>
        <name>FAD</name>
        <dbReference type="ChEBI" id="CHEBI:57692"/>
    </ligand>
</feature>
<dbReference type="InterPro" id="IPR007867">
    <property type="entry name" value="GMC_OxRtase_C"/>
</dbReference>
<evidence type="ECO:0000313" key="6">
    <source>
        <dbReference type="Proteomes" id="UP001265746"/>
    </source>
</evidence>
<keyword evidence="2" id="KW-0274">FAD</keyword>
<proteinExistence type="inferred from homology"/>
<dbReference type="Gene3D" id="3.50.50.60">
    <property type="entry name" value="FAD/NAD(P)-binding domain"/>
    <property type="match status" value="1"/>
</dbReference>
<dbReference type="Pfam" id="PF05199">
    <property type="entry name" value="GMC_oxred_C"/>
    <property type="match status" value="1"/>
</dbReference>
<evidence type="ECO:0000256" key="2">
    <source>
        <dbReference type="PIRSR" id="PIRSR000137-2"/>
    </source>
</evidence>
<dbReference type="InterPro" id="IPR036188">
    <property type="entry name" value="FAD/NAD-bd_sf"/>
</dbReference>
<comment type="cofactor">
    <cofactor evidence="2">
        <name>FAD</name>
        <dbReference type="ChEBI" id="CHEBI:57692"/>
    </cofactor>
</comment>
<feature type="domain" description="Glucose-methanol-choline oxidoreductase N-terminal" evidence="3">
    <location>
        <begin position="44"/>
        <end position="361"/>
    </location>
</feature>
<evidence type="ECO:0000256" key="1">
    <source>
        <dbReference type="ARBA" id="ARBA00010790"/>
    </source>
</evidence>
<dbReference type="EMBL" id="JAUJFL010000004">
    <property type="protein sequence ID" value="KAK2605790.1"/>
    <property type="molecule type" value="Genomic_DNA"/>
</dbReference>
<dbReference type="GO" id="GO:0016614">
    <property type="term" value="F:oxidoreductase activity, acting on CH-OH group of donors"/>
    <property type="evidence" value="ECO:0007669"/>
    <property type="project" value="InterPro"/>
</dbReference>
<evidence type="ECO:0000313" key="5">
    <source>
        <dbReference type="EMBL" id="KAK2605790.1"/>
    </source>
</evidence>
<comment type="similarity">
    <text evidence="1">Belongs to the GMC oxidoreductase family.</text>
</comment>
<feature type="domain" description="Glucose-methanol-choline oxidoreductase C-terminal" evidence="4">
    <location>
        <begin position="505"/>
        <end position="639"/>
    </location>
</feature>
<reference evidence="5" key="1">
    <citation type="submission" date="2023-06" db="EMBL/GenBank/DDBJ databases">
        <authorList>
            <person name="Noh H."/>
        </authorList>
    </citation>
    <scope>NUCLEOTIDE SEQUENCE</scope>
    <source>
        <strain evidence="5">DUCC20226</strain>
    </source>
</reference>
<accession>A0AAD9SFI3</accession>
<evidence type="ECO:0000259" key="4">
    <source>
        <dbReference type="Pfam" id="PF05199"/>
    </source>
</evidence>